<dbReference type="SMART" id="SM00335">
    <property type="entry name" value="ANX"/>
    <property type="match status" value="4"/>
</dbReference>
<dbReference type="SUPFAM" id="SSF47874">
    <property type="entry name" value="Annexin"/>
    <property type="match status" value="1"/>
</dbReference>
<dbReference type="InterPro" id="IPR018252">
    <property type="entry name" value="Annexin_repeat_CS"/>
</dbReference>
<dbReference type="PRINTS" id="PR00196">
    <property type="entry name" value="ANNEXIN"/>
</dbReference>
<dbReference type="PRINTS" id="PR01813">
    <property type="entry name" value="ANNEXINFUNGI"/>
</dbReference>
<evidence type="ECO:0000256" key="3">
    <source>
        <dbReference type="ARBA" id="ARBA00023216"/>
    </source>
</evidence>
<keyword evidence="4" id="KW-0111">Calcium/phospholipid-binding</keyword>
<reference evidence="6 7" key="1">
    <citation type="submission" date="2023-01" db="EMBL/GenBank/DDBJ databases">
        <title>Analysis of 21 Apiospora genomes using comparative genomics revels a genus with tremendous synthesis potential of carbohydrate active enzymes and secondary metabolites.</title>
        <authorList>
            <person name="Sorensen T."/>
        </authorList>
    </citation>
    <scope>NUCLEOTIDE SEQUENCE [LARGE SCALE GENOMIC DNA]</scope>
    <source>
        <strain evidence="6 7">CBS 20057</strain>
    </source>
</reference>
<dbReference type="EMBL" id="JAQQWI010000007">
    <property type="protein sequence ID" value="KAK8027113.1"/>
    <property type="molecule type" value="Genomic_DNA"/>
</dbReference>
<evidence type="ECO:0000256" key="2">
    <source>
        <dbReference type="ARBA" id="ARBA00022737"/>
    </source>
</evidence>
<dbReference type="PANTHER" id="PTHR10502:SF102">
    <property type="entry name" value="ANNEXIN B11"/>
    <property type="match status" value="1"/>
</dbReference>
<name>A0ABR1S5J6_9PEZI</name>
<evidence type="ECO:0000313" key="6">
    <source>
        <dbReference type="EMBL" id="KAK8027113.1"/>
    </source>
</evidence>
<feature type="compositionally biased region" description="Pro residues" evidence="5">
    <location>
        <begin position="16"/>
        <end position="32"/>
    </location>
</feature>
<dbReference type="Proteomes" id="UP001396898">
    <property type="component" value="Unassembled WGS sequence"/>
</dbReference>
<keyword evidence="4" id="KW-0106">Calcium</keyword>
<dbReference type="Gene3D" id="1.10.220.10">
    <property type="entry name" value="Annexin"/>
    <property type="match status" value="4"/>
</dbReference>
<evidence type="ECO:0000256" key="4">
    <source>
        <dbReference type="RuleBase" id="RU003540"/>
    </source>
</evidence>
<keyword evidence="3 4" id="KW-0041">Annexin</keyword>
<protein>
    <recommendedName>
        <fullName evidence="4">Annexin</fullName>
    </recommendedName>
</protein>
<feature type="region of interest" description="Disordered" evidence="5">
    <location>
        <begin position="1"/>
        <end position="159"/>
    </location>
</feature>
<keyword evidence="2 4" id="KW-0677">Repeat</keyword>
<keyword evidence="7" id="KW-1185">Reference proteome</keyword>
<organism evidence="6 7">
    <name type="scientific">Apiospora marii</name>
    <dbReference type="NCBI Taxonomy" id="335849"/>
    <lineage>
        <taxon>Eukaryota</taxon>
        <taxon>Fungi</taxon>
        <taxon>Dikarya</taxon>
        <taxon>Ascomycota</taxon>
        <taxon>Pezizomycotina</taxon>
        <taxon>Sordariomycetes</taxon>
        <taxon>Xylariomycetidae</taxon>
        <taxon>Amphisphaeriales</taxon>
        <taxon>Apiosporaceae</taxon>
        <taxon>Apiospora</taxon>
    </lineage>
</organism>
<evidence type="ECO:0000256" key="5">
    <source>
        <dbReference type="SAM" id="MobiDB-lite"/>
    </source>
</evidence>
<dbReference type="InterPro" id="IPR001464">
    <property type="entry name" value="Annexin"/>
</dbReference>
<evidence type="ECO:0000256" key="1">
    <source>
        <dbReference type="ARBA" id="ARBA00007831"/>
    </source>
</evidence>
<sequence>MSYNQYPGCGQQGYGAPPPPGGPPQHYPPQGYPPQQQGGYYPPPAGQPPYGAPPPPQSPYGAPPPGQGQYGAPPPQQYPPPQGYPPQQQQGGYYPAPAVQPPYGAPGAPPPPSPYGAPPSSPYGAPPSPYGPPPGQYGAPPPQHYGPPTPPTLGYGPPQAIQWNADYDAQALHRAMKGFGTNEQLLIDVLHNKDPLQVEALKPAYFHVNGKKTLEGAIRDETSSHFQEGLVAIVQGPLLHDCHLLYNAMHGMGTDEKVLNDVLLGRSNADVQAIKAKFQQVFSRSLEEMVKDDLSMKTERHFLIVLGATRAEDSAPIIPQEVDRDVDALYDATEGMVGTDEMKVCSILSLRNDNQIRAIAHTYERKYSRRLDDVIRREFSGHMEDALLFQLRHAADKYMHAAALLEESMAGLGTRDHLLVGRVIRYHWDPQMMANVKGAYKQRYKESLYHRIKGETSGDYRRLMLACVGE</sequence>
<dbReference type="InterPro" id="IPR009117">
    <property type="entry name" value="ANX14"/>
</dbReference>
<accession>A0ABR1S5J6</accession>
<feature type="compositionally biased region" description="Pro residues" evidence="5">
    <location>
        <begin position="98"/>
        <end position="151"/>
    </location>
</feature>
<gene>
    <name evidence="6" type="ORF">PG991_004169</name>
</gene>
<proteinExistence type="inferred from homology"/>
<dbReference type="Pfam" id="PF00191">
    <property type="entry name" value="Annexin"/>
    <property type="match status" value="4"/>
</dbReference>
<feature type="compositionally biased region" description="Low complexity" evidence="5">
    <location>
        <begin position="85"/>
        <end position="97"/>
    </location>
</feature>
<comment type="caution">
    <text evidence="6">The sequence shown here is derived from an EMBL/GenBank/DDBJ whole genome shotgun (WGS) entry which is preliminary data.</text>
</comment>
<dbReference type="PROSITE" id="PS51897">
    <property type="entry name" value="ANNEXIN_2"/>
    <property type="match status" value="4"/>
</dbReference>
<dbReference type="InterPro" id="IPR018502">
    <property type="entry name" value="Annexin_repeat"/>
</dbReference>
<dbReference type="PANTHER" id="PTHR10502">
    <property type="entry name" value="ANNEXIN"/>
    <property type="match status" value="1"/>
</dbReference>
<comment type="similarity">
    <text evidence="1 4">Belongs to the annexin family.</text>
</comment>
<comment type="domain">
    <text evidence="4">A pair of annexin repeats may form one binding site for calcium and phospholipid.</text>
</comment>
<dbReference type="PROSITE" id="PS00223">
    <property type="entry name" value="ANNEXIN_1"/>
    <property type="match status" value="1"/>
</dbReference>
<feature type="compositionally biased region" description="Pro residues" evidence="5">
    <location>
        <begin position="41"/>
        <end position="84"/>
    </location>
</feature>
<dbReference type="InterPro" id="IPR037104">
    <property type="entry name" value="Annexin_sf"/>
</dbReference>
<evidence type="ECO:0000313" key="7">
    <source>
        <dbReference type="Proteomes" id="UP001396898"/>
    </source>
</evidence>